<proteinExistence type="predicted"/>
<name>A0A6B0YS25_9CHLR</name>
<dbReference type="AlphaFoldDB" id="A0A6B0YS25"/>
<dbReference type="InterPro" id="IPR058347">
    <property type="entry name" value="DUF8034"/>
</dbReference>
<reference evidence="2" key="1">
    <citation type="submission" date="2019-09" db="EMBL/GenBank/DDBJ databases">
        <title>Characterisation of the sponge microbiome using genome-centric metagenomics.</title>
        <authorList>
            <person name="Engelberts J.P."/>
            <person name="Robbins S.J."/>
            <person name="De Goeij J.M."/>
            <person name="Aranda M."/>
            <person name="Bell S.C."/>
            <person name="Webster N.S."/>
        </authorList>
    </citation>
    <scope>NUCLEOTIDE SEQUENCE</scope>
    <source>
        <strain evidence="2">SB0664_bin_27</strain>
    </source>
</reference>
<organism evidence="2">
    <name type="scientific">Caldilineaceae bacterium SB0664_bin_27</name>
    <dbReference type="NCBI Taxonomy" id="2605260"/>
    <lineage>
        <taxon>Bacteria</taxon>
        <taxon>Bacillati</taxon>
        <taxon>Chloroflexota</taxon>
        <taxon>Caldilineae</taxon>
        <taxon>Caldilineales</taxon>
        <taxon>Caldilineaceae</taxon>
    </lineage>
</organism>
<sequence length="653" mass="74657">MLTLTASVPLDAPPAWAVLERALFDLMDRSVHPFLEKYTRPDGTLIWADRWSDSRDGADDFYESSYNWPLYYLLGGGDHLLTQGQRQWDAITKQLTELGPVLDEYERGYDQFHQSESYIYFYFLCLADPTNERNRERAVRFAGLYLNENPDAPNYDPERKLIRAPHNGSGGPRWGHTDSPEPSYGWSASMRTYGLPYTDIEGVREYDDLKDPTLSRRMGEAMQERMGKGDVAGNLMVTSLIANAFLLTGEEKYRRWIVEYFNAWRERAAGSAPPAEQSGQSERPKPAGLLPDNVGLSGDVGEYLDGRWYGGLYGWSWPHGYYNIGMAATVSGGNAFLLTGDETYLQLARDQYDAIWDLGELRSPGGEAMSLRSHWVDQLDSEQEGIFVVPYRHNDEGWFDYQPMSPVYPAAVWNMTMDPADWERIETLRRVEKYDWRRVQGFRNKEDNGHEQPWLRFLAGDNPEYPEQMLASTYGQVCRRLALIQEDEEDLTQVHIHHWQQLNPVITEALVQLTLGAPQIIYNGGLLHCRLRYYDAERKRPGLPADVAALVSRLDADRTVVELVNLSPYASRTVLLQAGGFGEHRFETVRYTKRTSIYPGPPPAYQSPEVEHTTEEENVGDVYLQVELPPATQIELDISMARYVNEPSCNLPW</sequence>
<dbReference type="Pfam" id="PF26099">
    <property type="entry name" value="DUF8034"/>
    <property type="match status" value="1"/>
</dbReference>
<dbReference type="EMBL" id="VXRG01000042">
    <property type="protein sequence ID" value="MXY92819.1"/>
    <property type="molecule type" value="Genomic_DNA"/>
</dbReference>
<accession>A0A6B0YS25</accession>
<feature type="region of interest" description="Disordered" evidence="1">
    <location>
        <begin position="271"/>
        <end position="291"/>
    </location>
</feature>
<evidence type="ECO:0000313" key="2">
    <source>
        <dbReference type="EMBL" id="MXY92819.1"/>
    </source>
</evidence>
<evidence type="ECO:0000256" key="1">
    <source>
        <dbReference type="SAM" id="MobiDB-lite"/>
    </source>
</evidence>
<protein>
    <submittedName>
        <fullName evidence="2">Uncharacterized protein</fullName>
    </submittedName>
</protein>
<comment type="caution">
    <text evidence="2">The sequence shown here is derived from an EMBL/GenBank/DDBJ whole genome shotgun (WGS) entry which is preliminary data.</text>
</comment>
<gene>
    <name evidence="2" type="ORF">F4Y42_05145</name>
</gene>